<dbReference type="EMBL" id="JBAMIC010000007">
    <property type="protein sequence ID" value="KAK7106734.1"/>
    <property type="molecule type" value="Genomic_DNA"/>
</dbReference>
<feature type="domain" description="Ig-like" evidence="4">
    <location>
        <begin position="236"/>
        <end position="333"/>
    </location>
</feature>
<dbReference type="SUPFAM" id="SSF48726">
    <property type="entry name" value="Immunoglobulin"/>
    <property type="match status" value="1"/>
</dbReference>
<evidence type="ECO:0000256" key="2">
    <source>
        <dbReference type="SAM" id="Phobius"/>
    </source>
</evidence>
<keyword evidence="2" id="KW-0472">Membrane</keyword>
<dbReference type="Proteomes" id="UP001374579">
    <property type="component" value="Unassembled WGS sequence"/>
</dbReference>
<name>A0AAN9BKM6_9CAEN</name>
<dbReference type="CDD" id="cd00096">
    <property type="entry name" value="Ig"/>
    <property type="match status" value="1"/>
</dbReference>
<sequence>MWLRCCLAPLSLLVVCCSQDYFMPQCQNGTLQIRETQPQTPILCEGLTFYDNMNWMITDNNGTSHQVASCRDGLNIYKCSEYYADFSAWRNKRVSQLVIENYVRDKVINKTLTCVRRDRARKNSCTIRIVYPAEISRRSVTLICWTVTATAVINKVYDSDRNVVCLWNITGPNSIYVSEMERPQLSTFLESSRVYYSGSCSLSLPVTVTEGVYHVTVTVLPAGGPVAVGDVTLKKPGALLLLPACPEYIGEGSNLKCQCRHAVSLEGSPPARVTWLNHDDTLVLPTNDDVTPVLGTNDDDTSVLRVSSVSRDQNGTTYTCRSVWGPNDDLTVNRDYTLLVAYHPETPGDKGEVPLAFIVGGSVAAVVVVIVFIVVMVVIVVKRKNRTYERPRRRRGRPEHTYSDFHPDNNTKPQLLNTAPASPRKTAHNAADNTAFNTAHNTSPDTETGRVYVNIRSDGASGGAVYCNETSDTQTAPSTDGQDADHYYIEILPPVQ</sequence>
<feature type="signal peptide" evidence="3">
    <location>
        <begin position="1"/>
        <end position="18"/>
    </location>
</feature>
<proteinExistence type="predicted"/>
<evidence type="ECO:0000256" key="3">
    <source>
        <dbReference type="SAM" id="SignalP"/>
    </source>
</evidence>
<evidence type="ECO:0000313" key="5">
    <source>
        <dbReference type="EMBL" id="KAK7106734.1"/>
    </source>
</evidence>
<evidence type="ECO:0000259" key="4">
    <source>
        <dbReference type="PROSITE" id="PS50835"/>
    </source>
</evidence>
<protein>
    <recommendedName>
        <fullName evidence="4">Ig-like domain-containing protein</fullName>
    </recommendedName>
</protein>
<dbReference type="InterPro" id="IPR007110">
    <property type="entry name" value="Ig-like_dom"/>
</dbReference>
<dbReference type="InterPro" id="IPR013783">
    <property type="entry name" value="Ig-like_fold"/>
</dbReference>
<feature type="compositionally biased region" description="Polar residues" evidence="1">
    <location>
        <begin position="431"/>
        <end position="446"/>
    </location>
</feature>
<feature type="region of interest" description="Disordered" evidence="1">
    <location>
        <begin position="388"/>
        <end position="447"/>
    </location>
</feature>
<keyword evidence="2" id="KW-1133">Transmembrane helix</keyword>
<keyword evidence="2" id="KW-0812">Transmembrane</keyword>
<feature type="chain" id="PRO_5042927915" description="Ig-like domain-containing protein" evidence="3">
    <location>
        <begin position="19"/>
        <end position="496"/>
    </location>
</feature>
<reference evidence="5 6" key="1">
    <citation type="submission" date="2024-02" db="EMBL/GenBank/DDBJ databases">
        <title>Chromosome-scale genome assembly of the rough periwinkle Littorina saxatilis.</title>
        <authorList>
            <person name="De Jode A."/>
            <person name="Faria R."/>
            <person name="Formenti G."/>
            <person name="Sims Y."/>
            <person name="Smith T.P."/>
            <person name="Tracey A."/>
            <person name="Wood J.M.D."/>
            <person name="Zagrodzka Z.B."/>
            <person name="Johannesson K."/>
            <person name="Butlin R.K."/>
            <person name="Leder E.H."/>
        </authorList>
    </citation>
    <scope>NUCLEOTIDE SEQUENCE [LARGE SCALE GENOMIC DNA]</scope>
    <source>
        <strain evidence="5">Snail1</strain>
        <tissue evidence="5">Muscle</tissue>
    </source>
</reference>
<dbReference type="Gene3D" id="2.60.40.10">
    <property type="entry name" value="Immunoglobulins"/>
    <property type="match status" value="1"/>
</dbReference>
<dbReference type="InterPro" id="IPR036179">
    <property type="entry name" value="Ig-like_dom_sf"/>
</dbReference>
<comment type="caution">
    <text evidence="5">The sequence shown here is derived from an EMBL/GenBank/DDBJ whole genome shotgun (WGS) entry which is preliminary data.</text>
</comment>
<feature type="compositionally biased region" description="Basic residues" evidence="1">
    <location>
        <begin position="388"/>
        <end position="397"/>
    </location>
</feature>
<accession>A0AAN9BKM6</accession>
<feature type="compositionally biased region" description="Polar residues" evidence="1">
    <location>
        <begin position="410"/>
        <end position="420"/>
    </location>
</feature>
<gene>
    <name evidence="5" type="ORF">V1264_017956</name>
</gene>
<organism evidence="5 6">
    <name type="scientific">Littorina saxatilis</name>
    <dbReference type="NCBI Taxonomy" id="31220"/>
    <lineage>
        <taxon>Eukaryota</taxon>
        <taxon>Metazoa</taxon>
        <taxon>Spiralia</taxon>
        <taxon>Lophotrochozoa</taxon>
        <taxon>Mollusca</taxon>
        <taxon>Gastropoda</taxon>
        <taxon>Caenogastropoda</taxon>
        <taxon>Littorinimorpha</taxon>
        <taxon>Littorinoidea</taxon>
        <taxon>Littorinidae</taxon>
        <taxon>Littorina</taxon>
    </lineage>
</organism>
<dbReference type="AlphaFoldDB" id="A0AAN9BKM6"/>
<keyword evidence="3" id="KW-0732">Signal</keyword>
<feature type="transmembrane region" description="Helical" evidence="2">
    <location>
        <begin position="355"/>
        <end position="381"/>
    </location>
</feature>
<feature type="compositionally biased region" description="Basic and acidic residues" evidence="1">
    <location>
        <begin position="398"/>
        <end position="409"/>
    </location>
</feature>
<keyword evidence="6" id="KW-1185">Reference proteome</keyword>
<dbReference type="PROSITE" id="PS50835">
    <property type="entry name" value="IG_LIKE"/>
    <property type="match status" value="1"/>
</dbReference>
<evidence type="ECO:0000256" key="1">
    <source>
        <dbReference type="SAM" id="MobiDB-lite"/>
    </source>
</evidence>
<evidence type="ECO:0000313" key="6">
    <source>
        <dbReference type="Proteomes" id="UP001374579"/>
    </source>
</evidence>